<dbReference type="Gene3D" id="3.30.160.60">
    <property type="entry name" value="Classic Zinc Finger"/>
    <property type="match status" value="1"/>
</dbReference>
<dbReference type="GO" id="GO:0006508">
    <property type="term" value="P:proteolysis"/>
    <property type="evidence" value="ECO:0007669"/>
    <property type="project" value="UniProtKB-KW"/>
</dbReference>
<keyword evidence="4" id="KW-0479">Metal-binding</keyword>
<feature type="domain" description="Ubiquitin-like protease family profile" evidence="6">
    <location>
        <begin position="1080"/>
        <end position="1249"/>
    </location>
</feature>
<dbReference type="InterPro" id="IPR052797">
    <property type="entry name" value="RegFact_GeneExpr_CellDeath"/>
</dbReference>
<dbReference type="GO" id="GO:0008234">
    <property type="term" value="F:cysteine-type peptidase activity"/>
    <property type="evidence" value="ECO:0007669"/>
    <property type="project" value="InterPro"/>
</dbReference>
<dbReference type="InterPro" id="IPR036514">
    <property type="entry name" value="SGNH_hydro_sf"/>
</dbReference>
<evidence type="ECO:0008006" key="8">
    <source>
        <dbReference type="Google" id="ProtNLM"/>
    </source>
</evidence>
<dbReference type="InterPro" id="IPR038765">
    <property type="entry name" value="Papain-like_cys_pep_sf"/>
</dbReference>
<dbReference type="InterPro" id="IPR013087">
    <property type="entry name" value="Znf_C2H2_type"/>
</dbReference>
<evidence type="ECO:0000256" key="4">
    <source>
        <dbReference type="PROSITE-ProRule" id="PRU00042"/>
    </source>
</evidence>
<dbReference type="SUPFAM" id="SSF57667">
    <property type="entry name" value="beta-beta-alpha zinc fingers"/>
    <property type="match status" value="1"/>
</dbReference>
<dbReference type="EMBL" id="GEDC01014527">
    <property type="protein sequence ID" value="JAS22771.1"/>
    <property type="molecule type" value="Transcribed_RNA"/>
</dbReference>
<dbReference type="Pfam" id="PF02902">
    <property type="entry name" value="Peptidase_C48"/>
    <property type="match status" value="1"/>
</dbReference>
<feature type="domain" description="C2H2-type" evidence="5">
    <location>
        <begin position="493"/>
        <end position="521"/>
    </location>
</feature>
<dbReference type="InterPro" id="IPR036236">
    <property type="entry name" value="Znf_C2H2_sf"/>
</dbReference>
<keyword evidence="4" id="KW-0862">Zinc</keyword>
<dbReference type="PROSITE" id="PS50600">
    <property type="entry name" value="ULP_PROTEASE"/>
    <property type="match status" value="1"/>
</dbReference>
<dbReference type="Gene3D" id="3.40.50.1110">
    <property type="entry name" value="SGNH hydrolase"/>
    <property type="match status" value="1"/>
</dbReference>
<reference evidence="7" key="1">
    <citation type="submission" date="2015-12" db="EMBL/GenBank/DDBJ databases">
        <title>De novo transcriptome assembly of four potential Pierce s Disease insect vectors from Arizona vineyards.</title>
        <authorList>
            <person name="Tassone E.E."/>
        </authorList>
    </citation>
    <scope>NUCLEOTIDE SEQUENCE</scope>
</reference>
<dbReference type="PANTHER" id="PTHR33936">
    <property type="entry name" value="PROTEIN CBG17840"/>
    <property type="match status" value="1"/>
</dbReference>
<dbReference type="SUPFAM" id="SSF54001">
    <property type="entry name" value="Cysteine proteinases"/>
    <property type="match status" value="1"/>
</dbReference>
<evidence type="ECO:0000256" key="3">
    <source>
        <dbReference type="ARBA" id="ARBA00022801"/>
    </source>
</evidence>
<organism evidence="7">
    <name type="scientific">Clastoptera arizonana</name>
    <name type="common">Arizona spittle bug</name>
    <dbReference type="NCBI Taxonomy" id="38151"/>
    <lineage>
        <taxon>Eukaryota</taxon>
        <taxon>Metazoa</taxon>
        <taxon>Ecdysozoa</taxon>
        <taxon>Arthropoda</taxon>
        <taxon>Hexapoda</taxon>
        <taxon>Insecta</taxon>
        <taxon>Pterygota</taxon>
        <taxon>Neoptera</taxon>
        <taxon>Paraneoptera</taxon>
        <taxon>Hemiptera</taxon>
        <taxon>Auchenorrhyncha</taxon>
        <taxon>Cercopoidea</taxon>
        <taxon>Clastopteridae</taxon>
        <taxon>Clastoptera</taxon>
    </lineage>
</organism>
<accession>A0A1B6DAP7</accession>
<name>A0A1B6DAP7_9HEMI</name>
<dbReference type="GO" id="GO:0008270">
    <property type="term" value="F:zinc ion binding"/>
    <property type="evidence" value="ECO:0007669"/>
    <property type="project" value="UniProtKB-KW"/>
</dbReference>
<keyword evidence="3" id="KW-0378">Hydrolase</keyword>
<evidence type="ECO:0000256" key="2">
    <source>
        <dbReference type="ARBA" id="ARBA00022670"/>
    </source>
</evidence>
<gene>
    <name evidence="7" type="ORF">g.32008</name>
</gene>
<protein>
    <recommendedName>
        <fullName evidence="8">Ubiquitin-like protease family profile domain-containing protein</fullName>
    </recommendedName>
</protein>
<dbReference type="PANTHER" id="PTHR33936:SF24">
    <property type="entry name" value="C2H2-TYPE DOMAIN-CONTAINING PROTEIN"/>
    <property type="match status" value="1"/>
</dbReference>
<evidence type="ECO:0000259" key="5">
    <source>
        <dbReference type="PROSITE" id="PS50157"/>
    </source>
</evidence>
<keyword evidence="2" id="KW-0645">Protease</keyword>
<keyword evidence="4" id="KW-0863">Zinc-finger</keyword>
<evidence type="ECO:0000256" key="1">
    <source>
        <dbReference type="ARBA" id="ARBA00005234"/>
    </source>
</evidence>
<sequence>MVIEKCLILGDSQTKYCSNVLPRIENPQVMVHFTSGLKVDLIKSTVNFNHIVLHIGTNNIPVESPIMTVERIEDVINNIRKLNPICQLYIFSVLSRATSGFCNIEDIEHLNEKSSISNLNVQILLEKISNCVYINNDPIFLKNQKVNQNYLSKDGLHLTKVGIESLLGNIFSVIIVNKLLQPKSAEHFPITFNCSKISSASLSCIYPSYRNILLSIPSLPPKTNLVKSLSPSITLYDRRLKDEIHHTPSLKSFYNHISRKKCLNPQETSKRTSITKWYTIPSSCCKSSKKYNPILKITSNKFPICIREKKSKVEKCFSLNISSSQISISLKKKKLRNSKCVNSSISSTQLVGCSMNTKLKIGKFINSNTSPTQLVIPFKNKKLRAGKFVDSITKPTRLAESSKQIKLRKSQCFNLNTVLTQSAIPLNVGILSRSNSTIPITQFKHNSKDEFLIEKNDFQINLHQYSVENVFSKINCHRTSVNGGGQENILRSYNCKFCNNSYKHHQSLYRHEKICNKENKPLLFCSVCNKSYKQRQSLFRHKKAHENEKLNFFNKTTEFSILEFKTIHEFENWKNDIEIKNCVRYKKITGTKTNKNVKTHYYKCIFNRRFPKDLKRKTARKRKCGLTPNFFCKSKIILKEINNDFRVKYFEKHSHSLTHQNVIFFRWTPETRFEVKKLLKEGINPTTIRHKFLSKNSFTKESYYITNKSIMSYRYNLNNNKKYKQIDSVKTKSIKNQAESLCLEKKQNIQTDEQIADEYNSDYPVENYITNPNPPINCSPNNRHIQSTKIPQTAVLRVSENSWDVKSGDTKTVTYRVSKINDFCILQDHCFFKCNNISCLGLCIHIYKCTCRDVSHLCKHVHRVHSLNICDTPSNPVSVSNDEVNYRHTEDNISELSCREKQKDKTLLKEIETFIINSQVQDKLISADIIFSEIKNLMENCNNSLYIDQVLETLKKLRDDLELKLKDQSPVEEMKNHFYPNQKSSKQSKFSKLPKMGYDIFDEYDLSSLNEFLLLKCNDENHVLPSETRNSLDIPSFNEVSKNTNNVSFTEPIKDKKRTASSTTVHGIEINGIALKSLDPYISTEEENILKSLSSIFIKGWLYDSIVDLFFKIECLTSKTSFAMETYLSQIVAALPLSESINKIRRAYNSQNFNMFNKILIPICNNNNHWVLLCVNVLDKKIHLFDPYTTEIEFDKHGYILNKWIDVLCILLKDNLFHWAKPDSPKHSLQPSADSQNCGVFICFYGYKIVRNEIPIENHSLNTDDFRKLIYKTITKENPTL</sequence>
<proteinExistence type="inferred from homology"/>
<dbReference type="SUPFAM" id="SSF52266">
    <property type="entry name" value="SGNH hydrolase"/>
    <property type="match status" value="1"/>
</dbReference>
<dbReference type="InterPro" id="IPR003653">
    <property type="entry name" value="Peptidase_C48_C"/>
</dbReference>
<comment type="similarity">
    <text evidence="1">Belongs to the peptidase C48 family.</text>
</comment>
<feature type="domain" description="C2H2-type" evidence="5">
    <location>
        <begin position="523"/>
        <end position="550"/>
    </location>
</feature>
<dbReference type="Gene3D" id="3.40.395.10">
    <property type="entry name" value="Adenoviral Proteinase, Chain A"/>
    <property type="match status" value="1"/>
</dbReference>
<evidence type="ECO:0000313" key="7">
    <source>
        <dbReference type="EMBL" id="JAS22771.1"/>
    </source>
</evidence>
<dbReference type="SMART" id="SM00355">
    <property type="entry name" value="ZnF_C2H2"/>
    <property type="match status" value="2"/>
</dbReference>
<dbReference type="PROSITE" id="PS00028">
    <property type="entry name" value="ZINC_FINGER_C2H2_1"/>
    <property type="match status" value="1"/>
</dbReference>
<dbReference type="PROSITE" id="PS50157">
    <property type="entry name" value="ZINC_FINGER_C2H2_2"/>
    <property type="match status" value="2"/>
</dbReference>
<evidence type="ECO:0000259" key="6">
    <source>
        <dbReference type="PROSITE" id="PS50600"/>
    </source>
</evidence>